<dbReference type="GO" id="GO:0051537">
    <property type="term" value="F:2 iron, 2 sulfur cluster binding"/>
    <property type="evidence" value="ECO:0007669"/>
    <property type="project" value="UniProtKB-KW"/>
</dbReference>
<evidence type="ECO:0000256" key="3">
    <source>
        <dbReference type="ARBA" id="ARBA00023004"/>
    </source>
</evidence>
<organism evidence="6 7">
    <name type="scientific">Streptomyces alboflavus</name>
    <dbReference type="NCBI Taxonomy" id="67267"/>
    <lineage>
        <taxon>Bacteria</taxon>
        <taxon>Bacillati</taxon>
        <taxon>Actinomycetota</taxon>
        <taxon>Actinomycetes</taxon>
        <taxon>Kitasatosporales</taxon>
        <taxon>Streptomycetaceae</taxon>
        <taxon>Streptomyces</taxon>
    </lineage>
</organism>
<keyword evidence="4" id="KW-0411">Iron-sulfur</keyword>
<keyword evidence="2" id="KW-0479">Metal-binding</keyword>
<dbReference type="GO" id="GO:0051213">
    <property type="term" value="F:dioxygenase activity"/>
    <property type="evidence" value="ECO:0007669"/>
    <property type="project" value="UniProtKB-KW"/>
</dbReference>
<gene>
    <name evidence="6" type="primary">hcaC</name>
    <name evidence="6" type="ORF">SMD44_01421</name>
</gene>
<keyword evidence="1" id="KW-0001">2Fe-2S</keyword>
<dbReference type="Proteomes" id="UP000195880">
    <property type="component" value="Chromosome"/>
</dbReference>
<name>A0A1Z1W6J4_9ACTN</name>
<evidence type="ECO:0000256" key="1">
    <source>
        <dbReference type="ARBA" id="ARBA00022714"/>
    </source>
</evidence>
<dbReference type="InterPro" id="IPR017941">
    <property type="entry name" value="Rieske_2Fe-2S"/>
</dbReference>
<dbReference type="Pfam" id="PF00355">
    <property type="entry name" value="Rieske"/>
    <property type="match status" value="1"/>
</dbReference>
<keyword evidence="6" id="KW-0560">Oxidoreductase</keyword>
<dbReference type="AlphaFoldDB" id="A0A1Z1W6J4"/>
<evidence type="ECO:0000313" key="7">
    <source>
        <dbReference type="Proteomes" id="UP000195880"/>
    </source>
</evidence>
<dbReference type="SUPFAM" id="SSF50022">
    <property type="entry name" value="ISP domain"/>
    <property type="match status" value="1"/>
</dbReference>
<protein>
    <submittedName>
        <fullName evidence="6">Putative 3-phenylpropionate/cinnamic acid dioxygenase ferredoxin subunit</fullName>
    </submittedName>
</protein>
<dbReference type="NCBIfam" id="NF007422">
    <property type="entry name" value="PRK09965.1"/>
    <property type="match status" value="1"/>
</dbReference>
<reference evidence="6 7" key="1">
    <citation type="submission" date="2017-05" db="EMBL/GenBank/DDBJ databases">
        <title>Streptomyces alboflavus Genome sequencing and assembly.</title>
        <authorList>
            <person name="Wang Y."/>
            <person name="Du B."/>
            <person name="Ding Y."/>
            <person name="Liu H."/>
            <person name="Hou Q."/>
            <person name="Liu K."/>
            <person name="Wang C."/>
            <person name="Yao L."/>
        </authorList>
    </citation>
    <scope>NUCLEOTIDE SEQUENCE [LARGE SCALE GENOMIC DNA]</scope>
    <source>
        <strain evidence="6 7">MDJK44</strain>
    </source>
</reference>
<feature type="domain" description="Rieske" evidence="5">
    <location>
        <begin position="2"/>
        <end position="96"/>
    </location>
</feature>
<dbReference type="PANTHER" id="PTHR21496">
    <property type="entry name" value="FERREDOXIN-RELATED"/>
    <property type="match status" value="1"/>
</dbReference>
<keyword evidence="3" id="KW-0408">Iron</keyword>
<sequence>MIPVCRLEDLPAGESVRLDTTPPVAVFNADGALYAVDDTCSHQDASLSEGWLEGCLVECPLHAASFDLRTGEPTCLPARRAVRTHRVSVVDGTIHVHLTDPAAAPLPASAPLTAAASLSAASLAASAPASLAASGPGRGSLTGEGSAA</sequence>
<proteinExistence type="predicted"/>
<evidence type="ECO:0000256" key="4">
    <source>
        <dbReference type="ARBA" id="ARBA00023014"/>
    </source>
</evidence>
<dbReference type="Gene3D" id="2.102.10.10">
    <property type="entry name" value="Rieske [2Fe-2S] iron-sulphur domain"/>
    <property type="match status" value="1"/>
</dbReference>
<dbReference type="CDD" id="cd03528">
    <property type="entry name" value="Rieske_RO_ferredoxin"/>
    <property type="match status" value="1"/>
</dbReference>
<dbReference type="GO" id="GO:0016705">
    <property type="term" value="F:oxidoreductase activity, acting on paired donors, with incorporation or reduction of molecular oxygen"/>
    <property type="evidence" value="ECO:0007669"/>
    <property type="project" value="UniProtKB-ARBA"/>
</dbReference>
<keyword evidence="6" id="KW-0223">Dioxygenase</keyword>
<keyword evidence="7" id="KW-1185">Reference proteome</keyword>
<evidence type="ECO:0000256" key="2">
    <source>
        <dbReference type="ARBA" id="ARBA00022723"/>
    </source>
</evidence>
<dbReference type="GO" id="GO:0004497">
    <property type="term" value="F:monooxygenase activity"/>
    <property type="evidence" value="ECO:0007669"/>
    <property type="project" value="UniProtKB-ARBA"/>
</dbReference>
<evidence type="ECO:0000259" key="5">
    <source>
        <dbReference type="PROSITE" id="PS51296"/>
    </source>
</evidence>
<dbReference type="PROSITE" id="PS51296">
    <property type="entry name" value="RIESKE"/>
    <property type="match status" value="1"/>
</dbReference>
<dbReference type="PANTHER" id="PTHR21496:SF23">
    <property type="entry name" value="3-PHENYLPROPIONATE_CINNAMIC ACID DIOXYGENASE FERREDOXIN SUBUNIT"/>
    <property type="match status" value="1"/>
</dbReference>
<dbReference type="GO" id="GO:0046872">
    <property type="term" value="F:metal ion binding"/>
    <property type="evidence" value="ECO:0007669"/>
    <property type="project" value="UniProtKB-KW"/>
</dbReference>
<dbReference type="eggNOG" id="COG2146">
    <property type="taxonomic scope" value="Bacteria"/>
</dbReference>
<accession>A0A1Z1W6J4</accession>
<evidence type="ECO:0000313" key="6">
    <source>
        <dbReference type="EMBL" id="ARX82020.1"/>
    </source>
</evidence>
<dbReference type="KEGG" id="salf:SMD44_01421"/>
<dbReference type="STRING" id="67267.GCA_000716675_03669"/>
<dbReference type="InterPro" id="IPR036922">
    <property type="entry name" value="Rieske_2Fe-2S_sf"/>
</dbReference>
<dbReference type="EMBL" id="CP021748">
    <property type="protein sequence ID" value="ARX82020.1"/>
    <property type="molecule type" value="Genomic_DNA"/>
</dbReference>